<evidence type="ECO:0000313" key="12">
    <source>
        <dbReference type="EMBL" id="KAK0181913.1"/>
    </source>
</evidence>
<feature type="chain" id="PRO_5041231145" description="GOLD domain-containing protein" evidence="10">
    <location>
        <begin position="22"/>
        <end position="209"/>
    </location>
</feature>
<evidence type="ECO:0000256" key="4">
    <source>
        <dbReference type="ARBA" id="ARBA00022692"/>
    </source>
</evidence>
<evidence type="ECO:0000256" key="5">
    <source>
        <dbReference type="ARBA" id="ARBA00022729"/>
    </source>
</evidence>
<evidence type="ECO:0000256" key="8">
    <source>
        <dbReference type="RuleBase" id="RU003827"/>
    </source>
</evidence>
<evidence type="ECO:0000256" key="3">
    <source>
        <dbReference type="ARBA" id="ARBA00022473"/>
    </source>
</evidence>
<name>A0AA39L1L8_MICHY</name>
<comment type="similarity">
    <text evidence="2 8">Belongs to the EMP24/GP25L family.</text>
</comment>
<protein>
    <recommendedName>
        <fullName evidence="11">GOLD domain-containing protein</fullName>
    </recommendedName>
</protein>
<evidence type="ECO:0000259" key="11">
    <source>
        <dbReference type="PROSITE" id="PS50866"/>
    </source>
</evidence>
<dbReference type="GO" id="GO:0016020">
    <property type="term" value="C:membrane"/>
    <property type="evidence" value="ECO:0007669"/>
    <property type="project" value="UniProtKB-SubCell"/>
</dbReference>
<organism evidence="12 13">
    <name type="scientific">Microctonus hyperodae</name>
    <name type="common">Parasitoid wasp</name>
    <dbReference type="NCBI Taxonomy" id="165561"/>
    <lineage>
        <taxon>Eukaryota</taxon>
        <taxon>Metazoa</taxon>
        <taxon>Ecdysozoa</taxon>
        <taxon>Arthropoda</taxon>
        <taxon>Hexapoda</taxon>
        <taxon>Insecta</taxon>
        <taxon>Pterygota</taxon>
        <taxon>Neoptera</taxon>
        <taxon>Endopterygota</taxon>
        <taxon>Hymenoptera</taxon>
        <taxon>Apocrita</taxon>
        <taxon>Ichneumonoidea</taxon>
        <taxon>Braconidae</taxon>
        <taxon>Euphorinae</taxon>
        <taxon>Microctonus</taxon>
    </lineage>
</organism>
<evidence type="ECO:0000256" key="2">
    <source>
        <dbReference type="ARBA" id="ARBA00007104"/>
    </source>
</evidence>
<dbReference type="InterPro" id="IPR015720">
    <property type="entry name" value="Emp24-like"/>
</dbReference>
<evidence type="ECO:0000256" key="9">
    <source>
        <dbReference type="SAM" id="Phobius"/>
    </source>
</evidence>
<keyword evidence="13" id="KW-1185">Reference proteome</keyword>
<reference evidence="12" key="1">
    <citation type="journal article" date="2023" name="bioRxiv">
        <title>Scaffold-level genome assemblies of two parasitoid biocontrol wasps reveal the parthenogenesis mechanism and an associated novel virus.</title>
        <authorList>
            <person name="Inwood S."/>
            <person name="Skelly J."/>
            <person name="Guhlin J."/>
            <person name="Harrop T."/>
            <person name="Goldson S."/>
            <person name="Dearden P."/>
        </authorList>
    </citation>
    <scope>NUCLEOTIDE SEQUENCE</scope>
    <source>
        <strain evidence="12">Lincoln</strain>
        <tissue evidence="12">Whole body</tissue>
    </source>
</reference>
<reference evidence="12" key="2">
    <citation type="submission" date="2023-03" db="EMBL/GenBank/DDBJ databases">
        <authorList>
            <person name="Inwood S.N."/>
            <person name="Skelly J.G."/>
            <person name="Guhlin J."/>
            <person name="Harrop T.W.R."/>
            <person name="Goldson S.G."/>
            <person name="Dearden P.K."/>
        </authorList>
    </citation>
    <scope>NUCLEOTIDE SEQUENCE</scope>
    <source>
        <strain evidence="12">Lincoln</strain>
        <tissue evidence="12">Whole body</tissue>
    </source>
</reference>
<dbReference type="SMART" id="SM01190">
    <property type="entry name" value="EMP24_GP25L"/>
    <property type="match status" value="1"/>
</dbReference>
<comment type="subcellular location">
    <subcellularLocation>
        <location evidence="1 8">Membrane</location>
        <topology evidence="1 8">Single-pass type I membrane protein</topology>
    </subcellularLocation>
</comment>
<gene>
    <name evidence="12" type="ORF">PV327_000097</name>
</gene>
<evidence type="ECO:0000256" key="7">
    <source>
        <dbReference type="ARBA" id="ARBA00023136"/>
    </source>
</evidence>
<dbReference type="PROSITE" id="PS50866">
    <property type="entry name" value="GOLD"/>
    <property type="match status" value="1"/>
</dbReference>
<accession>A0AA39L1L8</accession>
<keyword evidence="6 9" id="KW-1133">Transmembrane helix</keyword>
<proteinExistence type="inferred from homology"/>
<keyword evidence="3" id="KW-0217">Developmental protein</keyword>
<comment type="caution">
    <text evidence="12">The sequence shown here is derived from an EMBL/GenBank/DDBJ whole genome shotgun (WGS) entry which is preliminary data.</text>
</comment>
<dbReference type="EMBL" id="JAQQBR010000001">
    <property type="protein sequence ID" value="KAK0181913.1"/>
    <property type="molecule type" value="Genomic_DNA"/>
</dbReference>
<feature type="signal peptide" evidence="10">
    <location>
        <begin position="1"/>
        <end position="21"/>
    </location>
</feature>
<evidence type="ECO:0000256" key="10">
    <source>
        <dbReference type="SAM" id="SignalP"/>
    </source>
</evidence>
<dbReference type="InterPro" id="IPR009038">
    <property type="entry name" value="GOLD_dom"/>
</dbReference>
<feature type="domain" description="GOLD" evidence="11">
    <location>
        <begin position="31"/>
        <end position="143"/>
    </location>
</feature>
<dbReference type="PANTHER" id="PTHR22811">
    <property type="entry name" value="TRANSMEMBRANE EMP24 DOMAIN-CONTAINING PROTEIN"/>
    <property type="match status" value="1"/>
</dbReference>
<evidence type="ECO:0000256" key="6">
    <source>
        <dbReference type="ARBA" id="ARBA00022989"/>
    </source>
</evidence>
<keyword evidence="5 10" id="KW-0732">Signal</keyword>
<sequence>MRSFNYVIVALLVLVIENARCIMFNLEPNGRKCLKGEMQAHILQQGEIEVSEVPGQTVSYEVKDSKGHIFTRDEVPHGKSWKFTFTSETFDTYEICIYSSVPPHQRGAKQEITLSIKHGVETKNYEAIAEAAKLKPIEVELKRLEDLSASIVQDFVRMRQNEEQMRDTNEATNARVLYFSIFSMCCLLGLATWQVFYLRRFFRAKKLIE</sequence>
<keyword evidence="7 9" id="KW-0472">Membrane</keyword>
<dbReference type="Pfam" id="PF01105">
    <property type="entry name" value="EMP24_GP25L"/>
    <property type="match status" value="1"/>
</dbReference>
<evidence type="ECO:0000313" key="13">
    <source>
        <dbReference type="Proteomes" id="UP001168972"/>
    </source>
</evidence>
<dbReference type="AlphaFoldDB" id="A0AA39L1L8"/>
<feature type="transmembrane region" description="Helical" evidence="9">
    <location>
        <begin position="176"/>
        <end position="198"/>
    </location>
</feature>
<keyword evidence="4 8" id="KW-0812">Transmembrane</keyword>
<evidence type="ECO:0000256" key="1">
    <source>
        <dbReference type="ARBA" id="ARBA00004479"/>
    </source>
</evidence>
<dbReference type="Proteomes" id="UP001168972">
    <property type="component" value="Unassembled WGS sequence"/>
</dbReference>